<evidence type="ECO:0000313" key="1">
    <source>
        <dbReference type="Proteomes" id="UP000046395"/>
    </source>
</evidence>
<evidence type="ECO:0000313" key="2">
    <source>
        <dbReference type="WBParaSite" id="TMUE_0000000658.1"/>
    </source>
</evidence>
<accession>A0A5S6Q0B7</accession>
<reference evidence="2" key="1">
    <citation type="submission" date="2019-12" db="UniProtKB">
        <authorList>
            <consortium name="WormBaseParasite"/>
        </authorList>
    </citation>
    <scope>IDENTIFICATION</scope>
</reference>
<protein>
    <submittedName>
        <fullName evidence="2">Reverse transcriptase domain-containing protein</fullName>
    </submittedName>
</protein>
<name>A0A5S6Q0B7_TRIMR</name>
<dbReference type="WBParaSite" id="TMUE_0000000658.1">
    <property type="protein sequence ID" value="TMUE_0000000658.1"/>
    <property type="gene ID" value="WBGene00294263"/>
</dbReference>
<dbReference type="InterPro" id="IPR043128">
    <property type="entry name" value="Rev_trsase/Diguanyl_cyclase"/>
</dbReference>
<dbReference type="Proteomes" id="UP000046395">
    <property type="component" value="Unassembled WGS sequence"/>
</dbReference>
<proteinExistence type="predicted"/>
<organism evidence="1 2">
    <name type="scientific">Trichuris muris</name>
    <name type="common">Mouse whipworm</name>
    <dbReference type="NCBI Taxonomy" id="70415"/>
    <lineage>
        <taxon>Eukaryota</taxon>
        <taxon>Metazoa</taxon>
        <taxon>Ecdysozoa</taxon>
        <taxon>Nematoda</taxon>
        <taxon>Enoplea</taxon>
        <taxon>Dorylaimia</taxon>
        <taxon>Trichinellida</taxon>
        <taxon>Trichuridae</taxon>
        <taxon>Trichuris</taxon>
    </lineage>
</organism>
<dbReference type="InterPro" id="IPR043502">
    <property type="entry name" value="DNA/RNA_pol_sf"/>
</dbReference>
<sequence length="123" mass="14031">MDEVTRGLNGCFVYVDDVLVATVTEDEHFALLERLFQRFLSYGEQSWRQARAREGEGCSRLPDPDNYKGATPLFGHAPLDALSSSKSQRIQLSPAERRALKPRSGHWQTQPCFIILTQRLPWP</sequence>
<dbReference type="AlphaFoldDB" id="A0A5S6Q0B7"/>
<keyword evidence="1" id="KW-1185">Reference proteome</keyword>
<dbReference type="SUPFAM" id="SSF56672">
    <property type="entry name" value="DNA/RNA polymerases"/>
    <property type="match status" value="1"/>
</dbReference>
<dbReference type="Gene3D" id="3.30.70.270">
    <property type="match status" value="1"/>
</dbReference>